<dbReference type="Gene3D" id="2.160.20.10">
    <property type="entry name" value="Single-stranded right-handed beta-helix, Pectin lyase-like"/>
    <property type="match status" value="2"/>
</dbReference>
<dbReference type="InterPro" id="IPR011050">
    <property type="entry name" value="Pectin_lyase_fold/virulence"/>
</dbReference>
<dbReference type="InterPro" id="IPR039513">
    <property type="entry name" value="PL-6"/>
</dbReference>
<dbReference type="EMBL" id="CP003746">
    <property type="protein sequence ID" value="AFU99271.1"/>
    <property type="molecule type" value="Genomic_DNA"/>
</dbReference>
<dbReference type="SMART" id="SM00710">
    <property type="entry name" value="PbH1"/>
    <property type="match status" value="7"/>
</dbReference>
<name>K4KJV5_SIMAS</name>
<keyword evidence="1" id="KW-0456">Lyase</keyword>
<evidence type="ECO:0000313" key="2">
    <source>
        <dbReference type="Proteomes" id="UP000000466"/>
    </source>
</evidence>
<dbReference type="RefSeq" id="WP_015047435.1">
    <property type="nucleotide sequence ID" value="NC_018868.3"/>
</dbReference>
<dbReference type="eggNOG" id="COG3420">
    <property type="taxonomic scope" value="Bacteria"/>
</dbReference>
<dbReference type="HOGENOM" id="CLU_363978_0_0_6"/>
<dbReference type="CDD" id="cd14251">
    <property type="entry name" value="PL-6"/>
    <property type="match status" value="1"/>
</dbReference>
<proteinExistence type="predicted"/>
<evidence type="ECO:0000313" key="1">
    <source>
        <dbReference type="EMBL" id="AFU99271.1"/>
    </source>
</evidence>
<dbReference type="KEGG" id="saga:M5M_10450"/>
<organism evidence="1 2">
    <name type="scientific">Simiduia agarivorans (strain DSM 21679 / JCM 13881 / BCRC 17597 / SA1)</name>
    <dbReference type="NCBI Taxonomy" id="1117647"/>
    <lineage>
        <taxon>Bacteria</taxon>
        <taxon>Pseudomonadati</taxon>
        <taxon>Pseudomonadota</taxon>
        <taxon>Gammaproteobacteria</taxon>
        <taxon>Cellvibrionales</taxon>
        <taxon>Cellvibrionaceae</taxon>
        <taxon>Simiduia</taxon>
    </lineage>
</organism>
<dbReference type="Pfam" id="PF14592">
    <property type="entry name" value="Chondroitinas_B"/>
    <property type="match status" value="1"/>
</dbReference>
<reference evidence="1 2" key="1">
    <citation type="journal article" date="2013" name="Genome Announc.">
        <title>Complete genome sequence of Simiduia agarivorans SA1(T), a marine bacterium able to degrade a variety of polysaccharides.</title>
        <authorList>
            <person name="Lin S.Y."/>
            <person name="Shieh W.Y."/>
            <person name="Chen J.S."/>
            <person name="Tang S.L."/>
        </authorList>
    </citation>
    <scope>NUCLEOTIDE SEQUENCE [LARGE SCALE GENOMIC DNA]</scope>
    <source>
        <strain evidence="2">DSM 21679 / JCM 13881 / BCRC 17597 / SA1</strain>
    </source>
</reference>
<dbReference type="InterPro" id="IPR012334">
    <property type="entry name" value="Pectin_lyas_fold"/>
</dbReference>
<dbReference type="SUPFAM" id="SSF51126">
    <property type="entry name" value="Pectin lyase-like"/>
    <property type="match status" value="2"/>
</dbReference>
<dbReference type="InterPro" id="IPR006626">
    <property type="entry name" value="PbH1"/>
</dbReference>
<gene>
    <name evidence="1" type="ordered locus">M5M_10450</name>
</gene>
<dbReference type="STRING" id="1117647.M5M_10450"/>
<dbReference type="GO" id="GO:0016829">
    <property type="term" value="F:lyase activity"/>
    <property type="evidence" value="ECO:0007669"/>
    <property type="project" value="UniProtKB-KW"/>
</dbReference>
<accession>K4KJV5</accession>
<dbReference type="AlphaFoldDB" id="K4KJV5"/>
<protein>
    <submittedName>
        <fullName evidence="1">Poly(Beta-D-mannuronate) lyase</fullName>
    </submittedName>
</protein>
<dbReference type="Proteomes" id="UP000000466">
    <property type="component" value="Chromosome"/>
</dbReference>
<dbReference type="OrthoDB" id="6475864at2"/>
<keyword evidence="2" id="KW-1185">Reference proteome</keyword>
<sequence length="733" mass="80199">MLVSACGGKQALVSNATELSAAIASAQPGQTITLRNGEWKDVEILFEVDGQDGKPITLKAETAGKVLITGESNLTLAGDYLVVDGLVFTRGYSPTGSVISFRKDKQTLANYSRVTNTVIDRFNKPGRFEPDIWVTLYGRHNRFDHNHLVGKMNQGVTLAVRLDTEQSQQNHHKIDHNYFGPRQVLGSNGGETLRIGTSHYSLSDSFTEVSNNWFDRCDGEVEIISVKSGKNSLTNNVFFESAGTLTLRHGNGNIIENNVFLGNNKPHTGGIRVINADHQVRNNYLSELTGYRFGGGLVVMNGVPNSPINRYHAVKNVTIENNTLVDVAAIQLAAGSDAERSETPSNTKVTNNLFIATGIKSDPITAFDDVSGMVFSDNGASNYQTAFPLGSTDIQVEKNTDGLWQSKSTQHGMAKPALPVQLDQVGVDWFPKGDARSALDSGRTIHVKPGYQALEHALKQAAPGDVLMLAAGDYQVDRVLEVPFAVTIQGPEAPLDALSVTVRYSRNALFEIQDGGQLALRNLLIDGAESDDTAGNTLIRTSRYDMLNNYRLLLSGVWVRNLDVNHSYSLLKVAKSTMADEIRIENSRFSDITGDMLKLDAEIDDLGIFNADYVVLRNNQFERIQGKVLSLYRGGTDESTFGPHLILENNQFTDSGRGKRNQDQLLIDAFGAQVVTLKGNQLSGSGTVKIESRVGEPLYEIADNQWRQSLLDIRYRGEPVALNATETAEETAK</sequence>